<feature type="transmembrane region" description="Helical" evidence="5">
    <location>
        <begin position="54"/>
        <end position="80"/>
    </location>
</feature>
<evidence type="ECO:0000256" key="2">
    <source>
        <dbReference type="ARBA" id="ARBA00022692"/>
    </source>
</evidence>
<organism evidence="6 7">
    <name type="scientific">Elaeophora elaphi</name>
    <dbReference type="NCBI Taxonomy" id="1147741"/>
    <lineage>
        <taxon>Eukaryota</taxon>
        <taxon>Metazoa</taxon>
        <taxon>Ecdysozoa</taxon>
        <taxon>Nematoda</taxon>
        <taxon>Chromadorea</taxon>
        <taxon>Rhabditida</taxon>
        <taxon>Spirurina</taxon>
        <taxon>Spiruromorpha</taxon>
        <taxon>Filarioidea</taxon>
        <taxon>Onchocercidae</taxon>
        <taxon>Elaeophora</taxon>
    </lineage>
</organism>
<keyword evidence="2 5" id="KW-0812">Transmembrane</keyword>
<feature type="transmembrane region" description="Helical" evidence="5">
    <location>
        <begin position="101"/>
        <end position="124"/>
    </location>
</feature>
<dbReference type="Gene3D" id="1.10.1450.10">
    <property type="entry name" value="Tetraspanin"/>
    <property type="match status" value="1"/>
</dbReference>
<dbReference type="PANTHER" id="PTHR19282">
    <property type="entry name" value="TETRASPANIN"/>
    <property type="match status" value="1"/>
</dbReference>
<evidence type="ECO:0000313" key="7">
    <source>
        <dbReference type="WBParaSite" id="EEL_0000974601-mRNA-1"/>
    </source>
</evidence>
<dbReference type="STRING" id="1147741.A0A0R3S4M7"/>
<evidence type="ECO:0000256" key="5">
    <source>
        <dbReference type="SAM" id="Phobius"/>
    </source>
</evidence>
<dbReference type="WBParaSite" id="EEL_0000974601-mRNA-1">
    <property type="protein sequence ID" value="EEL_0000974601-mRNA-1"/>
    <property type="gene ID" value="EEL_0000974601"/>
</dbReference>
<sequence length="315" mass="36683">MSRRNRRRRAIYNEKSCCDIRLLQMIIYFFNFLFYVSSFCFIISIFMFNYFEPIYVEILACIIHALLQISAMALIGLAIWTYTVKYTMIGSLLYSSRYLQSIMLCFVIGLGVLVVASAGCWAISKRKQLLLLLYSILILLTMLMEFALCIMTYAYIEHLENTLGTTLLMSVIRDHSERDDISQALQYLHHQGRCCGSQSFEDWRDSVWWQKVNSVAELKQRFFDLAVPDFCCRSEKLNCGRRDHPSNIYYNGCLNYLIKTIKEQLLIICGAAFALAVVQLFGLAFSVCLYAKWREFLLVRSNSKRKDDVTLMYSL</sequence>
<proteinExistence type="predicted"/>
<evidence type="ECO:0000256" key="1">
    <source>
        <dbReference type="ARBA" id="ARBA00004141"/>
    </source>
</evidence>
<feature type="transmembrane region" description="Helical" evidence="5">
    <location>
        <begin position="130"/>
        <end position="156"/>
    </location>
</feature>
<feature type="transmembrane region" description="Helical" evidence="5">
    <location>
        <begin position="265"/>
        <end position="293"/>
    </location>
</feature>
<evidence type="ECO:0000313" key="6">
    <source>
        <dbReference type="Proteomes" id="UP000050640"/>
    </source>
</evidence>
<feature type="transmembrane region" description="Helical" evidence="5">
    <location>
        <begin position="25"/>
        <end position="48"/>
    </location>
</feature>
<accession>A0A0R3S4M7</accession>
<dbReference type="Proteomes" id="UP000050640">
    <property type="component" value="Unplaced"/>
</dbReference>
<name>A0A0R3S4M7_9BILA</name>
<keyword evidence="3 5" id="KW-1133">Transmembrane helix</keyword>
<dbReference type="SUPFAM" id="SSF48652">
    <property type="entry name" value="Tetraspanin"/>
    <property type="match status" value="1"/>
</dbReference>
<dbReference type="Pfam" id="PF00335">
    <property type="entry name" value="Tetraspanin"/>
    <property type="match status" value="1"/>
</dbReference>
<protein>
    <submittedName>
        <fullName evidence="7">Tetraspanin</fullName>
    </submittedName>
</protein>
<reference evidence="7" key="1">
    <citation type="submission" date="2017-02" db="UniProtKB">
        <authorList>
            <consortium name="WormBaseParasite"/>
        </authorList>
    </citation>
    <scope>IDENTIFICATION</scope>
</reference>
<evidence type="ECO:0000256" key="4">
    <source>
        <dbReference type="ARBA" id="ARBA00023136"/>
    </source>
</evidence>
<keyword evidence="6" id="KW-1185">Reference proteome</keyword>
<evidence type="ECO:0000256" key="3">
    <source>
        <dbReference type="ARBA" id="ARBA00022989"/>
    </source>
</evidence>
<dbReference type="InterPro" id="IPR018499">
    <property type="entry name" value="Tetraspanin/Peripherin"/>
</dbReference>
<dbReference type="AlphaFoldDB" id="A0A0R3S4M7"/>
<dbReference type="PANTHER" id="PTHR19282:SF544">
    <property type="entry name" value="TETRASPANIN"/>
    <property type="match status" value="1"/>
</dbReference>
<comment type="subcellular location">
    <subcellularLocation>
        <location evidence="1">Membrane</location>
        <topology evidence="1">Multi-pass membrane protein</topology>
    </subcellularLocation>
</comment>
<dbReference type="PRINTS" id="PR00259">
    <property type="entry name" value="TMFOUR"/>
</dbReference>
<dbReference type="InterPro" id="IPR008952">
    <property type="entry name" value="Tetraspanin_EC2_sf"/>
</dbReference>
<keyword evidence="4 5" id="KW-0472">Membrane</keyword>
<dbReference type="GO" id="GO:0005886">
    <property type="term" value="C:plasma membrane"/>
    <property type="evidence" value="ECO:0007669"/>
    <property type="project" value="TreeGrafter"/>
</dbReference>